<name>A0AAJ7RIH4_CEPCN</name>
<organism evidence="2 3">
    <name type="scientific">Cephus cinctus</name>
    <name type="common">Wheat stem sawfly</name>
    <dbReference type="NCBI Taxonomy" id="211228"/>
    <lineage>
        <taxon>Eukaryota</taxon>
        <taxon>Metazoa</taxon>
        <taxon>Ecdysozoa</taxon>
        <taxon>Arthropoda</taxon>
        <taxon>Hexapoda</taxon>
        <taxon>Insecta</taxon>
        <taxon>Pterygota</taxon>
        <taxon>Neoptera</taxon>
        <taxon>Endopterygota</taxon>
        <taxon>Hymenoptera</taxon>
        <taxon>Cephoidea</taxon>
        <taxon>Cephidae</taxon>
        <taxon>Cephus</taxon>
    </lineage>
</organism>
<protein>
    <submittedName>
        <fullName evidence="3">Uncharacterized protein LOC107268440</fullName>
    </submittedName>
</protein>
<sequence length="333" mass="38226">MCDPCSKKPSDKESCNKKQDNTKLGKRKSTSERFSLKNIYYSLSFSSAMEYFKKMFPSRKKKSSDLPRKSTPNDVMNLISVIEDRIKEFYAVVTKKITNFLDNDIAKLKNHSKEEIAKTKIALSEYSTALQKISEEKLQHIAELKHKYQTKLMTLEEAKIFVKFFEEKMTEVKKLTEEMILKISKADSTPFAKELQIIVKDNGEKMKSAVDALLRNVKEGVSKVEDIMKTIPVQKTVISKLPKIIKIPRIAFPKMSDFKLFKKGNAPPDLSKATETSPKKPLIPIVLKNKFPHLNLTKHFNSETVYGRANVAKATYAGILIWYLYRKVKNARS</sequence>
<evidence type="ECO:0000256" key="1">
    <source>
        <dbReference type="SAM" id="MobiDB-lite"/>
    </source>
</evidence>
<dbReference type="KEGG" id="ccin:107268440"/>
<dbReference type="AlphaFoldDB" id="A0AAJ7RIH4"/>
<dbReference type="Pfam" id="PF14960">
    <property type="entry name" value="ATP_synth_reg"/>
    <property type="match status" value="1"/>
</dbReference>
<feature type="region of interest" description="Disordered" evidence="1">
    <location>
        <begin position="1"/>
        <end position="29"/>
    </location>
</feature>
<keyword evidence="2" id="KW-1185">Reference proteome</keyword>
<dbReference type="RefSeq" id="XP_024941561.1">
    <property type="nucleotide sequence ID" value="XM_025085793.1"/>
</dbReference>
<dbReference type="GeneID" id="107268440"/>
<evidence type="ECO:0000313" key="2">
    <source>
        <dbReference type="Proteomes" id="UP000694920"/>
    </source>
</evidence>
<proteinExistence type="predicted"/>
<dbReference type="Proteomes" id="UP000694920">
    <property type="component" value="Unplaced"/>
</dbReference>
<evidence type="ECO:0000313" key="3">
    <source>
        <dbReference type="RefSeq" id="XP_024941561.1"/>
    </source>
</evidence>
<dbReference type="InterPro" id="IPR009125">
    <property type="entry name" value="ATPMK"/>
</dbReference>
<reference evidence="3" key="1">
    <citation type="submission" date="2025-08" db="UniProtKB">
        <authorList>
            <consortium name="RefSeq"/>
        </authorList>
    </citation>
    <scope>IDENTIFICATION</scope>
</reference>
<accession>A0AAJ7RIH4</accession>
<gene>
    <name evidence="3" type="primary">LOC107268440</name>
</gene>